<comment type="similarity">
    <text evidence="11">In the N-terminal section; belongs to the SecD/SecF family. SecD subfamily.</text>
</comment>
<dbReference type="OrthoDB" id="9805019at2"/>
<keyword evidence="5 12" id="KW-0653">Protein transport</keyword>
<feature type="region of interest" description="Disordered" evidence="13">
    <location>
        <begin position="302"/>
        <end position="372"/>
    </location>
</feature>
<dbReference type="GO" id="GO:0043952">
    <property type="term" value="P:protein transport by the Sec complex"/>
    <property type="evidence" value="ECO:0007669"/>
    <property type="project" value="UniProtKB-UniRule"/>
</dbReference>
<dbReference type="GO" id="GO:0065002">
    <property type="term" value="P:intracellular protein transmembrane transport"/>
    <property type="evidence" value="ECO:0007669"/>
    <property type="project" value="UniProtKB-UniRule"/>
</dbReference>
<keyword evidence="2 12" id="KW-0813">Transport</keyword>
<feature type="transmembrane region" description="Helical" evidence="12">
    <location>
        <begin position="241"/>
        <end position="259"/>
    </location>
</feature>
<reference evidence="15 16" key="1">
    <citation type="submission" date="2016-11" db="EMBL/GenBank/DDBJ databases">
        <authorList>
            <person name="Jaros S."/>
            <person name="Januszkiewicz K."/>
            <person name="Wedrychowicz H."/>
        </authorList>
    </citation>
    <scope>NUCLEOTIDE SEQUENCE [LARGE SCALE GENOMIC DNA]</scope>
    <source>
        <strain evidence="15 16">DSM 10502</strain>
    </source>
</reference>
<comment type="similarity">
    <text evidence="12">Belongs to the SecD/SecF family. SecF subfamily.</text>
</comment>
<protein>
    <recommendedName>
        <fullName evidence="12">Protein-export membrane protein SecF</fullName>
    </recommendedName>
</protein>
<gene>
    <name evidence="12" type="primary">secF</name>
    <name evidence="15" type="ORF">SAMN02745190_00962</name>
</gene>
<dbReference type="GO" id="GO:0006605">
    <property type="term" value="P:protein targeting"/>
    <property type="evidence" value="ECO:0007669"/>
    <property type="project" value="UniProtKB-UniRule"/>
</dbReference>
<dbReference type="AlphaFoldDB" id="A0A1M4VCD5"/>
<dbReference type="PANTHER" id="PTHR30081">
    <property type="entry name" value="PROTEIN-EXPORT MEMBRANE PROTEIN SEC"/>
    <property type="match status" value="1"/>
</dbReference>
<dbReference type="InterPro" id="IPR022645">
    <property type="entry name" value="SecD/SecF_bac"/>
</dbReference>
<keyword evidence="3 12" id="KW-1003">Cell membrane</keyword>
<evidence type="ECO:0000256" key="10">
    <source>
        <dbReference type="ARBA" id="ARBA00060856"/>
    </source>
</evidence>
<feature type="transmembrane region" description="Helical" evidence="12">
    <location>
        <begin position="132"/>
        <end position="153"/>
    </location>
</feature>
<feature type="transmembrane region" description="Helical" evidence="12">
    <location>
        <begin position="15"/>
        <end position="36"/>
    </location>
</feature>
<dbReference type="EMBL" id="FQUG01000003">
    <property type="protein sequence ID" value="SHE66563.1"/>
    <property type="molecule type" value="Genomic_DNA"/>
</dbReference>
<accession>A0A1M4VCD5</accession>
<dbReference type="SUPFAM" id="SSF82866">
    <property type="entry name" value="Multidrug efflux transporter AcrB transmembrane domain"/>
    <property type="match status" value="1"/>
</dbReference>
<keyword evidence="7 12" id="KW-0811">Translocation</keyword>
<evidence type="ECO:0000313" key="16">
    <source>
        <dbReference type="Proteomes" id="UP000184404"/>
    </source>
</evidence>
<dbReference type="InterPro" id="IPR055344">
    <property type="entry name" value="SecD_SecF_C_bact"/>
</dbReference>
<organism evidence="15 16">
    <name type="scientific">Schwartzia succinivorans DSM 10502</name>
    <dbReference type="NCBI Taxonomy" id="1123243"/>
    <lineage>
        <taxon>Bacteria</taxon>
        <taxon>Bacillati</taxon>
        <taxon>Bacillota</taxon>
        <taxon>Negativicutes</taxon>
        <taxon>Selenomonadales</taxon>
        <taxon>Selenomonadaceae</taxon>
        <taxon>Schwartzia</taxon>
    </lineage>
</organism>
<dbReference type="InterPro" id="IPR048634">
    <property type="entry name" value="SecD_SecF_C"/>
</dbReference>
<dbReference type="NCBIfam" id="TIGR00966">
    <property type="entry name" value="transloc_SecF"/>
    <property type="match status" value="1"/>
</dbReference>
<dbReference type="InterPro" id="IPR022646">
    <property type="entry name" value="SecD/SecF_CS"/>
</dbReference>
<keyword evidence="16" id="KW-1185">Reference proteome</keyword>
<evidence type="ECO:0000256" key="2">
    <source>
        <dbReference type="ARBA" id="ARBA00022448"/>
    </source>
</evidence>
<comment type="subcellular location">
    <subcellularLocation>
        <location evidence="1 12">Cell membrane</location>
        <topology evidence="1 12">Multi-pass membrane protein</topology>
    </subcellularLocation>
</comment>
<dbReference type="HAMAP" id="MF_01464_B">
    <property type="entry name" value="SecF_B"/>
    <property type="match status" value="1"/>
</dbReference>
<evidence type="ECO:0000256" key="12">
    <source>
        <dbReference type="HAMAP-Rule" id="MF_01464"/>
    </source>
</evidence>
<feature type="transmembrane region" description="Helical" evidence="12">
    <location>
        <begin position="265"/>
        <end position="289"/>
    </location>
</feature>
<name>A0A1M4VCD5_9FIRM</name>
<evidence type="ECO:0000256" key="3">
    <source>
        <dbReference type="ARBA" id="ARBA00022475"/>
    </source>
</evidence>
<evidence type="ECO:0000256" key="1">
    <source>
        <dbReference type="ARBA" id="ARBA00004651"/>
    </source>
</evidence>
<dbReference type="PRINTS" id="PR01755">
    <property type="entry name" value="SECFTRNLCASE"/>
</dbReference>
<evidence type="ECO:0000256" key="5">
    <source>
        <dbReference type="ARBA" id="ARBA00022927"/>
    </source>
</evidence>
<dbReference type="GO" id="GO:0015450">
    <property type="term" value="F:protein-transporting ATPase activity"/>
    <property type="evidence" value="ECO:0007669"/>
    <property type="project" value="InterPro"/>
</dbReference>
<feature type="domain" description="Protein export membrane protein SecD/SecF C-terminal" evidence="14">
    <location>
        <begin position="108"/>
        <end position="293"/>
    </location>
</feature>
<evidence type="ECO:0000256" key="6">
    <source>
        <dbReference type="ARBA" id="ARBA00022989"/>
    </source>
</evidence>
<comment type="caution">
    <text evidence="12">Lacks conserved residue(s) required for the propagation of feature annotation.</text>
</comment>
<feature type="transmembrane region" description="Helical" evidence="12">
    <location>
        <begin position="160"/>
        <end position="181"/>
    </location>
</feature>
<dbReference type="Proteomes" id="UP000184404">
    <property type="component" value="Unassembled WGS sequence"/>
</dbReference>
<feature type="compositionally biased region" description="Acidic residues" evidence="13">
    <location>
        <begin position="360"/>
        <end position="372"/>
    </location>
</feature>
<dbReference type="Gene3D" id="1.20.1640.10">
    <property type="entry name" value="Multidrug efflux transporter AcrB transmembrane domain"/>
    <property type="match status" value="1"/>
</dbReference>
<dbReference type="Pfam" id="PF02355">
    <property type="entry name" value="SecD_SecF_C"/>
    <property type="match status" value="1"/>
</dbReference>
<dbReference type="GO" id="GO:0005886">
    <property type="term" value="C:plasma membrane"/>
    <property type="evidence" value="ECO:0007669"/>
    <property type="project" value="UniProtKB-SubCell"/>
</dbReference>
<dbReference type="PANTHER" id="PTHR30081:SF8">
    <property type="entry name" value="PROTEIN TRANSLOCASE SUBUNIT SECF"/>
    <property type="match status" value="1"/>
</dbReference>
<evidence type="ECO:0000256" key="4">
    <source>
        <dbReference type="ARBA" id="ARBA00022692"/>
    </source>
</evidence>
<sequence length="372" mass="42144">MLENAKFDIVGRRKIWYLISLLIIIPGIFCMVTKGFNFGIDFTGGTIIEMRFDKPVGIQSVREVMAQYKLDNAQIQLSGESSSALEARDVMIRTVDLEESERKAVMASMKEKLGDYQMLREEKVGATMGTELLLNALWATLLSWALIVVYVSFRFEFRFGLAAVLALIHDVLIVLAAFSFTQRQIDSSFVAALLTIVGYSINDTIVIFDRIRENLKLHFRRGGDVIALANRSIYQTLTRSIYTVVTVLFTTFALYWFGGDTTKDFSFALLVGFMSGCYSSIFIASPLWATFREWAENKKAAKRAAEQPKKEKTSDEEAEDEDNAEAVHEAHKPKKNAKKPVTEKPVYKKKKKTAEKTEQEEPVETMPEESKE</sequence>
<comment type="similarity">
    <text evidence="10">In the C-terminal section; belongs to the SecD/SecF family. SecF subfamily.</text>
</comment>
<evidence type="ECO:0000256" key="11">
    <source>
        <dbReference type="ARBA" id="ARBA00061053"/>
    </source>
</evidence>
<dbReference type="NCBIfam" id="TIGR00916">
    <property type="entry name" value="2A0604s01"/>
    <property type="match status" value="1"/>
</dbReference>
<evidence type="ECO:0000259" key="14">
    <source>
        <dbReference type="Pfam" id="PF02355"/>
    </source>
</evidence>
<keyword evidence="6 12" id="KW-1133">Transmembrane helix</keyword>
<comment type="function">
    <text evidence="9 12">Part of the Sec protein translocase complex. Interacts with the SecYEG preprotein conducting channel. SecDF uses the proton motive force (PMF) to complete protein translocation after the ATP-dependent function of SecA.</text>
</comment>
<dbReference type="STRING" id="1123243.SAMN02745190_00962"/>
<dbReference type="InterPro" id="IPR022813">
    <property type="entry name" value="SecD/SecF_arch_bac"/>
</dbReference>
<proteinExistence type="inferred from homology"/>
<evidence type="ECO:0000313" key="15">
    <source>
        <dbReference type="EMBL" id="SHE66563.1"/>
    </source>
</evidence>
<keyword evidence="4 12" id="KW-0812">Transmembrane</keyword>
<evidence type="ECO:0000256" key="13">
    <source>
        <dbReference type="SAM" id="MobiDB-lite"/>
    </source>
</evidence>
<evidence type="ECO:0000256" key="8">
    <source>
        <dbReference type="ARBA" id="ARBA00023136"/>
    </source>
</evidence>
<dbReference type="FunFam" id="1.20.1640.10:FF:000024">
    <property type="entry name" value="Multifunctional fusion protein"/>
    <property type="match status" value="1"/>
</dbReference>
<dbReference type="Pfam" id="PF07549">
    <property type="entry name" value="Sec_GG"/>
    <property type="match status" value="1"/>
</dbReference>
<evidence type="ECO:0000256" key="7">
    <source>
        <dbReference type="ARBA" id="ARBA00023010"/>
    </source>
</evidence>
<dbReference type="InterPro" id="IPR005665">
    <property type="entry name" value="SecF_bac"/>
</dbReference>
<keyword evidence="8 12" id="KW-0472">Membrane</keyword>
<feature type="compositionally biased region" description="Basic and acidic residues" evidence="13">
    <location>
        <begin position="302"/>
        <end position="315"/>
    </location>
</feature>
<evidence type="ECO:0000256" key="9">
    <source>
        <dbReference type="ARBA" id="ARBA00059018"/>
    </source>
</evidence>
<comment type="subunit">
    <text evidence="12">Forms a complex with SecD. Part of the essential Sec protein translocation apparatus which comprises SecA, SecYEG and auxiliary proteins SecDF. Other proteins may also be involved.</text>
</comment>